<dbReference type="Proteomes" id="UP000187609">
    <property type="component" value="Unassembled WGS sequence"/>
</dbReference>
<organism evidence="1 2">
    <name type="scientific">Nicotiana attenuata</name>
    <name type="common">Coyote tobacco</name>
    <dbReference type="NCBI Taxonomy" id="49451"/>
    <lineage>
        <taxon>Eukaryota</taxon>
        <taxon>Viridiplantae</taxon>
        <taxon>Streptophyta</taxon>
        <taxon>Embryophyta</taxon>
        <taxon>Tracheophyta</taxon>
        <taxon>Spermatophyta</taxon>
        <taxon>Magnoliopsida</taxon>
        <taxon>eudicotyledons</taxon>
        <taxon>Gunneridae</taxon>
        <taxon>Pentapetalae</taxon>
        <taxon>asterids</taxon>
        <taxon>lamiids</taxon>
        <taxon>Solanales</taxon>
        <taxon>Solanaceae</taxon>
        <taxon>Nicotianoideae</taxon>
        <taxon>Nicotianeae</taxon>
        <taxon>Nicotiana</taxon>
    </lineage>
</organism>
<gene>
    <name evidence="1" type="ORF">A4A49_21822</name>
</gene>
<keyword evidence="2" id="KW-1185">Reference proteome</keyword>
<dbReference type="AlphaFoldDB" id="A0A314KLR1"/>
<proteinExistence type="predicted"/>
<accession>A0A314KLR1</accession>
<protein>
    <submittedName>
        <fullName evidence="1">Uncharacterized protein</fullName>
    </submittedName>
</protein>
<evidence type="ECO:0000313" key="1">
    <source>
        <dbReference type="EMBL" id="OIT30207.1"/>
    </source>
</evidence>
<comment type="caution">
    <text evidence="1">The sequence shown here is derived from an EMBL/GenBank/DDBJ whole genome shotgun (WGS) entry which is preliminary data.</text>
</comment>
<reference evidence="1" key="1">
    <citation type="submission" date="2016-11" db="EMBL/GenBank/DDBJ databases">
        <title>The genome of Nicotiana attenuata.</title>
        <authorList>
            <person name="Xu S."/>
            <person name="Brockmoeller T."/>
            <person name="Gaquerel E."/>
            <person name="Navarro A."/>
            <person name="Kuhl H."/>
            <person name="Gase K."/>
            <person name="Ling Z."/>
            <person name="Zhou W."/>
            <person name="Kreitzer C."/>
            <person name="Stanke M."/>
            <person name="Tang H."/>
            <person name="Lyons E."/>
            <person name="Pandey P."/>
            <person name="Pandey S.P."/>
            <person name="Timmermann B."/>
            <person name="Baldwin I.T."/>
        </authorList>
    </citation>
    <scope>NUCLEOTIDE SEQUENCE [LARGE SCALE GENOMIC DNA]</scope>
    <source>
        <strain evidence="1">UT</strain>
    </source>
</reference>
<evidence type="ECO:0000313" key="2">
    <source>
        <dbReference type="Proteomes" id="UP000187609"/>
    </source>
</evidence>
<dbReference type="Gramene" id="OIT30207">
    <property type="protein sequence ID" value="OIT30207"/>
    <property type="gene ID" value="A4A49_21822"/>
</dbReference>
<sequence>MTVPVAQISSVNCESAKGNLQADKIKGHFDPMAFILLEKSGYDFSNPSRLGELKDEVTGEKIHGLNESQIKLRKQGHYVATPKFRLGFSLAEPLRISSKRNKEIASSQYTLVEEMKEVKGKKIKQRTSVFDRIGGSTPQVSVFERLSHKGECVSSKHIKEVSTTSKTSVFCRLGTTRKSPSRKILAKHKDQVHEEPDHFEVVADKEICSAFPSRLKRKSIFSISTDGPLKVQRRTIVYTCQSRIEAEK</sequence>
<name>A0A314KLR1_NICAT</name>
<dbReference type="EMBL" id="MJEQ01001571">
    <property type="protein sequence ID" value="OIT30207.1"/>
    <property type="molecule type" value="Genomic_DNA"/>
</dbReference>